<feature type="region of interest" description="Disordered" evidence="1">
    <location>
        <begin position="26"/>
        <end position="139"/>
    </location>
</feature>
<dbReference type="GeneID" id="10508749"/>
<accession>F0ZZ75</accession>
<protein>
    <submittedName>
        <fullName evidence="4">Expressed protein</fullName>
    </submittedName>
</protein>
<feature type="compositionally biased region" description="Basic and acidic residues" evidence="1">
    <location>
        <begin position="92"/>
        <end position="113"/>
    </location>
</feature>
<dbReference type="EMBL" id="GL871303">
    <property type="protein sequence ID" value="EGC30761.1"/>
    <property type="molecule type" value="Genomic_DNA"/>
</dbReference>
<dbReference type="RefSeq" id="XP_003292722.1">
    <property type="nucleotide sequence ID" value="XM_003292674.1"/>
</dbReference>
<dbReference type="AlphaFoldDB" id="F0ZZ75"/>
<evidence type="ECO:0000313" key="5">
    <source>
        <dbReference type="Proteomes" id="UP000001064"/>
    </source>
</evidence>
<gene>
    <name evidence="4" type="ORF">DICPUDRAFT_92917</name>
</gene>
<feature type="compositionally biased region" description="Basic residues" evidence="1">
    <location>
        <begin position="26"/>
        <end position="36"/>
    </location>
</feature>
<keyword evidence="2" id="KW-0472">Membrane</keyword>
<keyword evidence="5" id="KW-1185">Reference proteome</keyword>
<sequence>MKIINLTILFILVLFFLNILQVTSRHHHGEWRHNGKRPLTEYPRPYTHNSEDSQNYHHGEGRKNHHSDGRRSHRGCKGGHRHKNEDSQNYQHGEDRQNHGCDSSRDHSSHHPTPDSNKNKFWNGDSDSNSNSNSHNIIINNNNYPVPSYSSNDTVPTDNGWSSSFSTEYIHVFSKRSLVSFIIAFSLTSLVFIITTFCSCSCGCRGRRSQYTPVVQL</sequence>
<feature type="chain" id="PRO_5003262949" evidence="3">
    <location>
        <begin position="25"/>
        <end position="217"/>
    </location>
</feature>
<keyword evidence="2" id="KW-0812">Transmembrane</keyword>
<feature type="compositionally biased region" description="Low complexity" evidence="1">
    <location>
        <begin position="123"/>
        <end position="139"/>
    </location>
</feature>
<evidence type="ECO:0000256" key="1">
    <source>
        <dbReference type="SAM" id="MobiDB-lite"/>
    </source>
</evidence>
<evidence type="ECO:0000313" key="4">
    <source>
        <dbReference type="EMBL" id="EGC30761.1"/>
    </source>
</evidence>
<dbReference type="KEGG" id="dpp:DICPUDRAFT_92917"/>
<dbReference type="VEuPathDB" id="AmoebaDB:DICPUDRAFT_92917"/>
<proteinExistence type="predicted"/>
<feature type="signal peptide" evidence="3">
    <location>
        <begin position="1"/>
        <end position="24"/>
    </location>
</feature>
<feature type="compositionally biased region" description="Basic and acidic residues" evidence="1">
    <location>
        <begin position="49"/>
        <end position="70"/>
    </location>
</feature>
<keyword evidence="2" id="KW-1133">Transmembrane helix</keyword>
<dbReference type="InParanoid" id="F0ZZ75"/>
<dbReference type="Proteomes" id="UP000001064">
    <property type="component" value="Unassembled WGS sequence"/>
</dbReference>
<name>F0ZZ75_DICPU</name>
<reference evidence="5" key="1">
    <citation type="journal article" date="2011" name="Genome Biol.">
        <title>Comparative genomics of the social amoebae Dictyostelium discoideum and Dictyostelium purpureum.</title>
        <authorList>
            <consortium name="US DOE Joint Genome Institute (JGI-PGF)"/>
            <person name="Sucgang R."/>
            <person name="Kuo A."/>
            <person name="Tian X."/>
            <person name="Salerno W."/>
            <person name="Parikh A."/>
            <person name="Feasley C.L."/>
            <person name="Dalin E."/>
            <person name="Tu H."/>
            <person name="Huang E."/>
            <person name="Barry K."/>
            <person name="Lindquist E."/>
            <person name="Shapiro H."/>
            <person name="Bruce D."/>
            <person name="Schmutz J."/>
            <person name="Salamov A."/>
            <person name="Fey P."/>
            <person name="Gaudet P."/>
            <person name="Anjard C."/>
            <person name="Babu M.M."/>
            <person name="Basu S."/>
            <person name="Bushmanova Y."/>
            <person name="van der Wel H."/>
            <person name="Katoh-Kurasawa M."/>
            <person name="Dinh C."/>
            <person name="Coutinho P.M."/>
            <person name="Saito T."/>
            <person name="Elias M."/>
            <person name="Schaap P."/>
            <person name="Kay R.R."/>
            <person name="Henrissat B."/>
            <person name="Eichinger L."/>
            <person name="Rivero F."/>
            <person name="Putnam N.H."/>
            <person name="West C.M."/>
            <person name="Loomis W.F."/>
            <person name="Chisholm R.L."/>
            <person name="Shaulsky G."/>
            <person name="Strassmann J.E."/>
            <person name="Queller D.C."/>
            <person name="Kuspa A."/>
            <person name="Grigoriev I.V."/>
        </authorList>
    </citation>
    <scope>NUCLEOTIDE SEQUENCE [LARGE SCALE GENOMIC DNA]</scope>
    <source>
        <strain evidence="5">QSDP1</strain>
    </source>
</reference>
<feature type="transmembrane region" description="Helical" evidence="2">
    <location>
        <begin position="178"/>
        <end position="200"/>
    </location>
</feature>
<evidence type="ECO:0000256" key="3">
    <source>
        <dbReference type="SAM" id="SignalP"/>
    </source>
</evidence>
<keyword evidence="3" id="KW-0732">Signal</keyword>
<organism evidence="4 5">
    <name type="scientific">Dictyostelium purpureum</name>
    <name type="common">Slime mold</name>
    <dbReference type="NCBI Taxonomy" id="5786"/>
    <lineage>
        <taxon>Eukaryota</taxon>
        <taxon>Amoebozoa</taxon>
        <taxon>Evosea</taxon>
        <taxon>Eumycetozoa</taxon>
        <taxon>Dictyostelia</taxon>
        <taxon>Dictyosteliales</taxon>
        <taxon>Dictyosteliaceae</taxon>
        <taxon>Dictyostelium</taxon>
    </lineage>
</organism>
<evidence type="ECO:0000256" key="2">
    <source>
        <dbReference type="SAM" id="Phobius"/>
    </source>
</evidence>
<feature type="compositionally biased region" description="Basic residues" evidence="1">
    <location>
        <begin position="71"/>
        <end position="82"/>
    </location>
</feature>